<accession>A0ABW3FQS6</accession>
<keyword evidence="2" id="KW-1185">Reference proteome</keyword>
<evidence type="ECO:0000313" key="2">
    <source>
        <dbReference type="Proteomes" id="UP001597018"/>
    </source>
</evidence>
<name>A0ABW3FQS6_9PSEU</name>
<sequence length="43" mass="4554">MTAPRIATDHGRHFPPVSGEIGADLVLTGSTADHHDPSRFTNA</sequence>
<dbReference type="RefSeq" id="WP_263247450.1">
    <property type="nucleotide sequence ID" value="NZ_BAABLT010000020.1"/>
</dbReference>
<reference evidence="2" key="1">
    <citation type="journal article" date="2019" name="Int. J. Syst. Evol. Microbiol.">
        <title>The Global Catalogue of Microorganisms (GCM) 10K type strain sequencing project: providing services to taxonomists for standard genome sequencing and annotation.</title>
        <authorList>
            <consortium name="The Broad Institute Genomics Platform"/>
            <consortium name="The Broad Institute Genome Sequencing Center for Infectious Disease"/>
            <person name="Wu L."/>
            <person name="Ma J."/>
        </authorList>
    </citation>
    <scope>NUCLEOTIDE SEQUENCE [LARGE SCALE GENOMIC DNA]</scope>
    <source>
        <strain evidence="2">CCUG 56401</strain>
    </source>
</reference>
<proteinExistence type="predicted"/>
<dbReference type="Proteomes" id="UP001597018">
    <property type="component" value="Unassembled WGS sequence"/>
</dbReference>
<dbReference type="EMBL" id="JBHTIW010000005">
    <property type="protein sequence ID" value="MFD0920059.1"/>
    <property type="molecule type" value="Genomic_DNA"/>
</dbReference>
<organism evidence="1 2">
    <name type="scientific">Saccharopolyspora rosea</name>
    <dbReference type="NCBI Taxonomy" id="524884"/>
    <lineage>
        <taxon>Bacteria</taxon>
        <taxon>Bacillati</taxon>
        <taxon>Actinomycetota</taxon>
        <taxon>Actinomycetes</taxon>
        <taxon>Pseudonocardiales</taxon>
        <taxon>Pseudonocardiaceae</taxon>
        <taxon>Saccharopolyspora</taxon>
    </lineage>
</organism>
<protein>
    <submittedName>
        <fullName evidence="1">Uncharacterized protein</fullName>
    </submittedName>
</protein>
<evidence type="ECO:0000313" key="1">
    <source>
        <dbReference type="EMBL" id="MFD0920059.1"/>
    </source>
</evidence>
<gene>
    <name evidence="1" type="ORF">ACFQ16_09925</name>
</gene>
<comment type="caution">
    <text evidence="1">The sequence shown here is derived from an EMBL/GenBank/DDBJ whole genome shotgun (WGS) entry which is preliminary data.</text>
</comment>